<dbReference type="GO" id="GO:0006082">
    <property type="term" value="P:organic acid metabolic process"/>
    <property type="evidence" value="ECO:0007669"/>
    <property type="project" value="TreeGrafter"/>
</dbReference>
<comment type="cofactor">
    <cofactor evidence="5">
        <name>heme</name>
        <dbReference type="ChEBI" id="CHEBI:30413"/>
    </cofactor>
</comment>
<dbReference type="FunFam" id="1.10.630.10:FF:000070">
    <property type="entry name" value="cytochrome P450 18a1"/>
    <property type="match status" value="1"/>
</dbReference>
<comment type="similarity">
    <text evidence="1 6">Belongs to the cytochrome P450 family.</text>
</comment>
<dbReference type="InterPro" id="IPR017972">
    <property type="entry name" value="Cyt_P450_CS"/>
</dbReference>
<accession>A0A336MGX6</accession>
<dbReference type="GO" id="GO:0005506">
    <property type="term" value="F:iron ion binding"/>
    <property type="evidence" value="ECO:0007669"/>
    <property type="project" value="InterPro"/>
</dbReference>
<protein>
    <submittedName>
        <fullName evidence="8">CSON015292 protein</fullName>
    </submittedName>
</protein>
<evidence type="ECO:0000256" key="3">
    <source>
        <dbReference type="ARBA" id="ARBA00023004"/>
    </source>
</evidence>
<dbReference type="PRINTS" id="PR00463">
    <property type="entry name" value="EP450I"/>
</dbReference>
<dbReference type="PANTHER" id="PTHR24300">
    <property type="entry name" value="CYTOCHROME P450 508A4-RELATED"/>
    <property type="match status" value="1"/>
</dbReference>
<keyword evidence="3 5" id="KW-0408">Iron</keyword>
<reference evidence="8" key="1">
    <citation type="submission" date="2018-07" db="EMBL/GenBank/DDBJ databases">
        <authorList>
            <person name="Quirk P.G."/>
            <person name="Krulwich T.A."/>
        </authorList>
    </citation>
    <scope>NUCLEOTIDE SEQUENCE</scope>
</reference>
<dbReference type="EMBL" id="UFQT01000959">
    <property type="protein sequence ID" value="SSX28189.1"/>
    <property type="molecule type" value="Genomic_DNA"/>
</dbReference>
<dbReference type="InterPro" id="IPR050182">
    <property type="entry name" value="Cytochrome_P450_fam2"/>
</dbReference>
<evidence type="ECO:0000313" key="8">
    <source>
        <dbReference type="EMBL" id="SSX28189.1"/>
    </source>
</evidence>
<organism evidence="8">
    <name type="scientific">Culicoides sonorensis</name>
    <name type="common">Biting midge</name>
    <dbReference type="NCBI Taxonomy" id="179676"/>
    <lineage>
        <taxon>Eukaryota</taxon>
        <taxon>Metazoa</taxon>
        <taxon>Ecdysozoa</taxon>
        <taxon>Arthropoda</taxon>
        <taxon>Hexapoda</taxon>
        <taxon>Insecta</taxon>
        <taxon>Pterygota</taxon>
        <taxon>Neoptera</taxon>
        <taxon>Endopterygota</taxon>
        <taxon>Diptera</taxon>
        <taxon>Nematocera</taxon>
        <taxon>Chironomoidea</taxon>
        <taxon>Ceratopogonidae</taxon>
        <taxon>Ceratopogoninae</taxon>
        <taxon>Culicoides</taxon>
        <taxon>Monoculicoides</taxon>
    </lineage>
</organism>
<dbReference type="AlphaFoldDB" id="A0A336MGX6"/>
<feature type="binding site" description="axial binding residue" evidence="5">
    <location>
        <position position="469"/>
    </location>
    <ligand>
        <name>heme</name>
        <dbReference type="ChEBI" id="CHEBI:30413"/>
    </ligand>
    <ligandPart>
        <name>Fe</name>
        <dbReference type="ChEBI" id="CHEBI:18248"/>
    </ligandPart>
</feature>
<proteinExistence type="inferred from homology"/>
<keyword evidence="7" id="KW-1133">Transmembrane helix</keyword>
<dbReference type="GO" id="GO:0008395">
    <property type="term" value="F:steroid hydroxylase activity"/>
    <property type="evidence" value="ECO:0007669"/>
    <property type="project" value="TreeGrafter"/>
</dbReference>
<feature type="transmembrane region" description="Helical" evidence="7">
    <location>
        <begin position="29"/>
        <end position="51"/>
    </location>
</feature>
<evidence type="ECO:0000256" key="4">
    <source>
        <dbReference type="ARBA" id="ARBA00023033"/>
    </source>
</evidence>
<dbReference type="PRINTS" id="PR00385">
    <property type="entry name" value="P450"/>
</dbReference>
<evidence type="ECO:0000256" key="1">
    <source>
        <dbReference type="ARBA" id="ARBA00010617"/>
    </source>
</evidence>
<dbReference type="Gene3D" id="1.10.630.10">
    <property type="entry name" value="Cytochrome P450"/>
    <property type="match status" value="1"/>
</dbReference>
<keyword evidence="2 5" id="KW-0479">Metal-binding</keyword>
<dbReference type="SUPFAM" id="SSF48264">
    <property type="entry name" value="Cytochrome P450"/>
    <property type="match status" value="1"/>
</dbReference>
<keyword evidence="7" id="KW-0472">Membrane</keyword>
<dbReference type="VEuPathDB" id="VectorBase:CSON015292"/>
<evidence type="ECO:0000256" key="7">
    <source>
        <dbReference type="SAM" id="Phobius"/>
    </source>
</evidence>
<dbReference type="GO" id="GO:0016712">
    <property type="term" value="F:oxidoreductase activity, acting on paired donors, with incorporation or reduction of molecular oxygen, reduced flavin or flavoprotein as one donor, and incorporation of one atom of oxygen"/>
    <property type="evidence" value="ECO:0007669"/>
    <property type="project" value="TreeGrafter"/>
</dbReference>
<dbReference type="GO" id="GO:0020037">
    <property type="term" value="F:heme binding"/>
    <property type="evidence" value="ECO:0007669"/>
    <property type="project" value="InterPro"/>
</dbReference>
<dbReference type="InterPro" id="IPR002401">
    <property type="entry name" value="Cyt_P450_E_grp-I"/>
</dbReference>
<dbReference type="PROSITE" id="PS00086">
    <property type="entry name" value="CYTOCHROME_P450"/>
    <property type="match status" value="1"/>
</dbReference>
<dbReference type="GO" id="GO:0006805">
    <property type="term" value="P:xenobiotic metabolic process"/>
    <property type="evidence" value="ECO:0007669"/>
    <property type="project" value="TreeGrafter"/>
</dbReference>
<evidence type="ECO:0000256" key="2">
    <source>
        <dbReference type="ARBA" id="ARBA00022723"/>
    </source>
</evidence>
<keyword evidence="7" id="KW-0812">Transmembrane</keyword>
<keyword evidence="4 6" id="KW-0503">Monooxygenase</keyword>
<dbReference type="InterPro" id="IPR036396">
    <property type="entry name" value="Cyt_P450_sf"/>
</dbReference>
<dbReference type="GO" id="GO:0005737">
    <property type="term" value="C:cytoplasm"/>
    <property type="evidence" value="ECO:0007669"/>
    <property type="project" value="TreeGrafter"/>
</dbReference>
<keyword evidence="6" id="KW-0560">Oxidoreductase</keyword>
<sequence length="538" mass="61906">MFVDALLHNFLQKQSNADTLFESHTIRNILTFFCGFLLLGLLLQHLISLIVDLKKLPPGPYGIPVLGYLAFVGNEKHTKFGELAKKYGTIFSARLGCQLNVVISDYKTIREAFKTYEFTNRPKTPLMDVINGFGIVNSEGRLWKDQRRFLNEKLRHFGMTYLGTRKEQMETRIMAEVNDLVETLNKFEGTDIDMNGLLSVSISNVICNLMMSVRFSNDDPQFKRFSWLIEEGFRLFGEVHMIDYIPLIQYLPGNVNIKNKILQNRCEMFNFYRDVIEQHRATFDPNNLRDLVDTYLYEIKKAKEDGCEQELFDGRDCDEQMMQVISDLFSAGMETIKTTLLWVEVFMLRNPEDMKRVQNELDAVVGRNRMPSIDDVPYLPYTEATILEVLRITSIVPLATTHSPARDIEINGYKIPAGSHVVPLINSVHMDPNLWDKPEEFNPNRFIDSEGKVRKPEYFIPFGVGRRKCLGDILARMELFLFFASLAHRFDFSVPENAPMPSLKGNVGVTISPESFKICLKPRPLATEQEILRNVGSY</sequence>
<gene>
    <name evidence="8" type="primary">CSON015292</name>
</gene>
<keyword evidence="5 6" id="KW-0349">Heme</keyword>
<dbReference type="InterPro" id="IPR001128">
    <property type="entry name" value="Cyt_P450"/>
</dbReference>
<dbReference type="PANTHER" id="PTHR24300:SF413">
    <property type="entry name" value="CYTOCHROME P450 18A1"/>
    <property type="match status" value="1"/>
</dbReference>
<evidence type="ECO:0000256" key="5">
    <source>
        <dbReference type="PIRSR" id="PIRSR602401-1"/>
    </source>
</evidence>
<evidence type="ECO:0000256" key="6">
    <source>
        <dbReference type="RuleBase" id="RU000461"/>
    </source>
</evidence>
<dbReference type="Pfam" id="PF00067">
    <property type="entry name" value="p450"/>
    <property type="match status" value="1"/>
</dbReference>
<name>A0A336MGX6_CULSO</name>
<dbReference type="OMA" id="ICGITMS"/>